<reference evidence="1 2" key="1">
    <citation type="submission" date="2024-08" db="EMBL/GenBank/DDBJ databases">
        <authorList>
            <person name="Ishaq N."/>
        </authorList>
    </citation>
    <scope>NUCLEOTIDE SEQUENCE [LARGE SCALE GENOMIC DNA]</scope>
    <source>
        <strain evidence="1 2">JCM 30400</strain>
    </source>
</reference>
<evidence type="ECO:0000313" key="2">
    <source>
        <dbReference type="Proteomes" id="UP001569414"/>
    </source>
</evidence>
<comment type="caution">
    <text evidence="1">The sequence shown here is derived from an EMBL/GenBank/DDBJ whole genome shotgun (WGS) entry which is preliminary data.</text>
</comment>
<dbReference type="GO" id="GO:0016757">
    <property type="term" value="F:glycosyltransferase activity"/>
    <property type="evidence" value="ECO:0007669"/>
    <property type="project" value="UniProtKB-KW"/>
</dbReference>
<accession>A0ABV4NNJ7</accession>
<keyword evidence="1" id="KW-0808">Transferase</keyword>
<dbReference type="PANTHER" id="PTHR45947:SF3">
    <property type="entry name" value="SULFOQUINOVOSYL TRANSFERASE SQD2"/>
    <property type="match status" value="1"/>
</dbReference>
<keyword evidence="1" id="KW-0328">Glycosyltransferase</keyword>
<dbReference type="EMBL" id="JBGMEL010000007">
    <property type="protein sequence ID" value="MFA0790623.1"/>
    <property type="molecule type" value="Genomic_DNA"/>
</dbReference>
<dbReference type="InterPro" id="IPR050194">
    <property type="entry name" value="Glycosyltransferase_grp1"/>
</dbReference>
<dbReference type="PANTHER" id="PTHR45947">
    <property type="entry name" value="SULFOQUINOVOSYL TRANSFERASE SQD2"/>
    <property type="match status" value="1"/>
</dbReference>
<name>A0ABV4NNJ7_9GAMM</name>
<dbReference type="Pfam" id="PF13692">
    <property type="entry name" value="Glyco_trans_1_4"/>
    <property type="match status" value="1"/>
</dbReference>
<sequence>MRITFIGKRIYTNRDAILDQYGRIYQLPHHWSNLGTANDLWLIDYHRKEHICESSGNFSVKSTPIFKRSFWQELRDIIQRKHEPNDIIVASGDCYIGLLAYNIAKQKRVKFVFDVYDKYDEFSGHFNLPGFNLLKFLISKANICLFASKKLMRELSQDQENDILVPNGIDGKRFDRLSKTDSRKKFRISEKAILIGYFGGMEPDRGVEDLISAVKIVRSQGVPIQLVMGGANPPNLDLNAQAVCYLGNIPYIDMPEILACCDLLSIPYRRSPFMDSGSSNKIAEYIASRRPIVATETPNLTENFPTQAKKLSGLLAKPGNPSDIARTILLQFKSPILLDMPSNMMWNEIARYSLERLKD</sequence>
<dbReference type="SUPFAM" id="SSF53756">
    <property type="entry name" value="UDP-Glycosyltransferase/glycogen phosphorylase"/>
    <property type="match status" value="1"/>
</dbReference>
<proteinExistence type="predicted"/>
<dbReference type="EC" id="2.4.-.-" evidence="1"/>
<dbReference type="RefSeq" id="WP_371843305.1">
    <property type="nucleotide sequence ID" value="NZ_JBGMEL010000007.1"/>
</dbReference>
<dbReference type="Gene3D" id="3.40.50.2000">
    <property type="entry name" value="Glycogen Phosphorylase B"/>
    <property type="match status" value="2"/>
</dbReference>
<evidence type="ECO:0000313" key="1">
    <source>
        <dbReference type="EMBL" id="MFA0790623.1"/>
    </source>
</evidence>
<keyword evidence="2" id="KW-1185">Reference proteome</keyword>
<dbReference type="Proteomes" id="UP001569414">
    <property type="component" value="Unassembled WGS sequence"/>
</dbReference>
<organism evidence="1 2">
    <name type="scientific">Microbulbifer echini</name>
    <dbReference type="NCBI Taxonomy" id="1529067"/>
    <lineage>
        <taxon>Bacteria</taxon>
        <taxon>Pseudomonadati</taxon>
        <taxon>Pseudomonadota</taxon>
        <taxon>Gammaproteobacteria</taxon>
        <taxon>Cellvibrionales</taxon>
        <taxon>Microbulbiferaceae</taxon>
        <taxon>Microbulbifer</taxon>
    </lineage>
</organism>
<protein>
    <submittedName>
        <fullName evidence="1">Glycosyltransferase</fullName>
        <ecNumber evidence="1">2.4.-.-</ecNumber>
    </submittedName>
</protein>
<gene>
    <name evidence="1" type="ORF">ACCI51_08685</name>
</gene>